<dbReference type="EC" id="3.5.3.26" evidence="2"/>
<protein>
    <submittedName>
        <fullName evidence="2">(S)-ureidoglycine aminohydrolase</fullName>
        <ecNumber evidence="2">3.5.3.26</ecNumber>
    </submittedName>
</protein>
<dbReference type="InterPro" id="IPR044704">
    <property type="entry name" value="UGlyAH_cupin_N"/>
</dbReference>
<name>A0A6B1DPU0_9CHLR</name>
<dbReference type="InterPro" id="IPR044697">
    <property type="entry name" value="UGlyAH_cupin_C"/>
</dbReference>
<organism evidence="2">
    <name type="scientific">Caldilineaceae bacterium SB0662_bin_9</name>
    <dbReference type="NCBI Taxonomy" id="2605258"/>
    <lineage>
        <taxon>Bacteria</taxon>
        <taxon>Bacillati</taxon>
        <taxon>Chloroflexota</taxon>
        <taxon>Caldilineae</taxon>
        <taxon>Caldilineales</taxon>
        <taxon>Caldilineaceae</taxon>
    </lineage>
</organism>
<dbReference type="CDD" id="cd02212">
    <property type="entry name" value="cupin_UGlyAH_C"/>
    <property type="match status" value="1"/>
</dbReference>
<sequence length="249" mass="27001">MDPFGFTRSRICRSYALIAPLSHVEAPLPNWINSSGVILISPRMGAGFCQFAALMGPESAAAVPAPGIERFVFVEQGRCTLDVAGSREDLAQGGFAFIPADCEHLLASTAGCRLTVFEKRYVPLAGVSAPLPVSGREQTVSAEPFMGDPDAMLKMLLPDAPEFDLAVNLFEFVPGAALPMVEVHVMEHGLLMVQGKGIYRLGDDWHPVQRGDVIWMAPFCPQWFTAVGKEPARYLYYKDVGRDPLGSSA</sequence>
<dbReference type="AlphaFoldDB" id="A0A6B1DPU0"/>
<dbReference type="EMBL" id="VXPY01000013">
    <property type="protein sequence ID" value="MYD89141.1"/>
    <property type="molecule type" value="Genomic_DNA"/>
</dbReference>
<dbReference type="SUPFAM" id="SSF51182">
    <property type="entry name" value="RmlC-like cupins"/>
    <property type="match status" value="1"/>
</dbReference>
<dbReference type="PANTHER" id="PTHR34571">
    <property type="entry name" value="(S)-UREIDOGLYCINE AMINOHYDROLASE"/>
    <property type="match status" value="1"/>
</dbReference>
<dbReference type="NCBIfam" id="TIGR03214">
    <property type="entry name" value="ura-cupin"/>
    <property type="match status" value="1"/>
</dbReference>
<dbReference type="CDD" id="cd02211">
    <property type="entry name" value="cupin_UGlyAH_N"/>
    <property type="match status" value="1"/>
</dbReference>
<dbReference type="InterPro" id="IPR014710">
    <property type="entry name" value="RmlC-like_jellyroll"/>
</dbReference>
<evidence type="ECO:0000259" key="1">
    <source>
        <dbReference type="Pfam" id="PF07883"/>
    </source>
</evidence>
<feature type="domain" description="Cupin type-2" evidence="1">
    <location>
        <begin position="169"/>
        <end position="235"/>
    </location>
</feature>
<proteinExistence type="predicted"/>
<dbReference type="PANTHER" id="PTHR34571:SF1">
    <property type="entry name" value="(S)-UREIDOGLYCINE AMINOHYDROLASE"/>
    <property type="match status" value="1"/>
</dbReference>
<dbReference type="InterPro" id="IPR013096">
    <property type="entry name" value="Cupin_2"/>
</dbReference>
<comment type="caution">
    <text evidence="2">The sequence shown here is derived from an EMBL/GenBank/DDBJ whole genome shotgun (WGS) entry which is preliminary data.</text>
</comment>
<dbReference type="Pfam" id="PF07883">
    <property type="entry name" value="Cupin_2"/>
    <property type="match status" value="1"/>
</dbReference>
<dbReference type="Gene3D" id="2.60.120.10">
    <property type="entry name" value="Jelly Rolls"/>
    <property type="match status" value="1"/>
</dbReference>
<dbReference type="InterPro" id="IPR011051">
    <property type="entry name" value="RmlC_Cupin_sf"/>
</dbReference>
<reference evidence="2" key="1">
    <citation type="submission" date="2019-09" db="EMBL/GenBank/DDBJ databases">
        <title>Characterisation of the sponge microbiome using genome-centric metagenomics.</title>
        <authorList>
            <person name="Engelberts J.P."/>
            <person name="Robbins S.J."/>
            <person name="De Goeij J.M."/>
            <person name="Aranda M."/>
            <person name="Bell S.C."/>
            <person name="Webster N.S."/>
        </authorList>
    </citation>
    <scope>NUCLEOTIDE SEQUENCE</scope>
    <source>
        <strain evidence="2">SB0662_bin_9</strain>
    </source>
</reference>
<dbReference type="GO" id="GO:0071522">
    <property type="term" value="F:ureidoglycine aminohydrolase activity"/>
    <property type="evidence" value="ECO:0007669"/>
    <property type="project" value="UniProtKB-EC"/>
</dbReference>
<accession>A0A6B1DPU0</accession>
<keyword evidence="2" id="KW-0378">Hydrolase</keyword>
<gene>
    <name evidence="2" type="ORF">F4Y08_02210</name>
</gene>
<dbReference type="InterPro" id="IPR017627">
    <property type="entry name" value="UGHY"/>
</dbReference>
<evidence type="ECO:0000313" key="2">
    <source>
        <dbReference type="EMBL" id="MYD89141.1"/>
    </source>
</evidence>